<feature type="region of interest" description="Disordered" evidence="1">
    <location>
        <begin position="2150"/>
        <end position="2176"/>
    </location>
</feature>
<accession>A0A9D5H3I7</accession>
<proteinExistence type="predicted"/>
<feature type="compositionally biased region" description="Basic residues" evidence="1">
    <location>
        <begin position="1984"/>
        <end position="1995"/>
    </location>
</feature>
<evidence type="ECO:0000313" key="4">
    <source>
        <dbReference type="Proteomes" id="UP001085076"/>
    </source>
</evidence>
<comment type="caution">
    <text evidence="3">The sequence shown here is derived from an EMBL/GenBank/DDBJ whole genome shotgun (WGS) entry which is preliminary data.</text>
</comment>
<feature type="region of interest" description="Disordered" evidence="1">
    <location>
        <begin position="885"/>
        <end position="982"/>
    </location>
</feature>
<feature type="compositionally biased region" description="Low complexity" evidence="1">
    <location>
        <begin position="2013"/>
        <end position="2022"/>
    </location>
</feature>
<sequence length="2176" mass="234532">MSLRIAIGFGAWDTPMDYDDNDFQSQNFQLVGEDNNRFPSSLQPFSLPKLDLDDHFDVHLRFDPLVETECFLGIQGQENNWIENFSSGSSALDFTSSAAESCSISRHNNVWSEATSSESVEMLLKSVGGDEMINNGSIIKEVGRDQLTGLKGCTDTYYNMDDIIKIDPALPPDKCPKSLSGINDGSITVQSQVDALAQTSEGEKSGVDMDAGSIGERSSSDRESGAEQCTNDRKGTASSDDAPLECVAVAGDFFETAQIENSTDGGLLEKTADDDHVCVAKIDSETPDPDTCSAQANTDALSSGNLMASGKEMEKEGDIPVTKNDSLKFIKKNDSLKHKYGDANLNDELSERCAADSTLGGVKSSSCSEASPDPSVLLIKRCSESTFPGDPDELLEAIVHPVKTCNKDGDSGDDTVTRTVQMPDFAMEGGRNIEIHSVETSNEENADRSCRTELEDVRQDLQESYPKDNSCSENIVCTENVKPADEHGMEVKLETAMEAAEENHDTEIVEIKDNNISAEAGKQHSSNEQRHGSVGPEVKNVDSLLTRHLDSVLLKVASTDGEKCAADGTFETEDTADLPQTVLSDKSSSATLVNDTDSAMLSSPSHKSIGMYSEDKLAVEPCDIQATVHQCSVPECTQPSIHSGSISADSNASIVLGKANLIPAAIQDNAMLEVVNDSLTNNMVQNVTENRETESPLQQNEKLVNFSESSCSALSNAEAQMLEKPVSDPVAMVGLPVEEIIHVQSVASLPAAGVYSTFLKKETNNCKSHSEETHVIDVVSEPKQIISSIPTSDMVQVDKEDVTCMMILKVDANPQVATSQTPVDHSGRSSPGRCESEQANKANETSVDAEQHSLESRAENLSSYGPDCVSPATFSCIEVSKDITEQHKGNKDLSDRTGSVRDDQPCISSDTRKSLCSAEPVHNDSKEKNASEDDRNLSVEVGSVGVLSDKSHDESRPPARKPPQFSQTATKNSRESHFESELGEVNDTCTKTIHEDGRQASSGFTEITTTADRKTTEETPPLKQTTAKDDKQCSTSMITVVTMSSDIHSEMRQYPSSLFYQPFTDLQQVQLRAQIFVYGSLIQGTPPDEACMVSAFGETDGGRGSWEGLLCVAVERFQNQKSPLSGCETPLHSRSGVRIPEQVTRCNSLQSKSHNPPVTKFAPSAVFSSSSFPTPLWSTSARDSLQASMPRGTHLDFNQALSPLHSYQSSQMRHYSGNGLSWFPPNYPASVVVPSQCSRLDATPQYSAVPVAVTVQVTPTRDSSASRTSMQLGTASALLPSPGSSASMATIVPIEVHRKATTSVNNQNPLPVQKSRKRKKATVSEELEPVLLASQTRSESATVTPVPKCIAFSPVQPSSSNSPTKVISSGPVVTTSRIISPTHYQIIGGGNTEQSAILSEETHSRIEQAKVQAEDAAALASTAVRHSQGIWSQLALQKNSGLASEGEEKFASAAVAAAAAAAVAKAAAAAAKVASDAALQAKMMADEALDLVKTGNNSKSSDAGSHVGRKLTMLSPVSILKGKDKFHGSSSVISAAREASRRRVEAASAATKRAENLDAILKAAELTAEAVAQAGIIVAMGDPLPVKLSELAEAGPDNYFKVHCSASGRSIKTSGQIVSEQLDVDFSGNQDTSSKKVNDWPSNHNEVQKISAGDGKSSLGNGLGNALSSDPTIIYERDHSASISLENSISKDSLVEVVPDDDRHRGAWFSAHVLELKDGKAYVCYKDLHDEGSSQRKEWIPLEVDGNKAPRIRIPHPMATINPEGTKKRRRDAVGKYEWSVGDHVDAWRLDGWWEGIITEKSKEDETKLTVHFPAGGETSIFKAWNLRPSLVWKDGQWTLWARLRDITSQPYEGDTPFEKRPKLSRFEANAKSEVVDGRGNEETRPMILSAKERIFSAGKNVRGGKSSDPLRMTRTGHEKEGSRVVFGIPKPGKKRKFMDVSQHYVADKTNKISEGNDSIKLAKFFVPQESRLLSTSKTDARGKRAVNSRPKWPRPVKSQTIQTAGTAEKENSSVSNASASSGGEFGQDLTLNPRASFNNEQNQLEKKNTLEAGSSFRTLGPASCSSLEFSVQSVPGVPTSKISSAAVADTGVKGKLMAVVEKSIRHEEKGFEHPGKAMPESIEPRRSNRRIQPTSRLLEGLQSSLIISKIPSVSHDKGSRALHRGGSSSRGNPHG</sequence>
<dbReference type="InterPro" id="IPR055274">
    <property type="entry name" value="SWO1"/>
</dbReference>
<reference evidence="3" key="1">
    <citation type="submission" date="2021-03" db="EMBL/GenBank/DDBJ databases">
        <authorList>
            <person name="Li Z."/>
            <person name="Yang C."/>
        </authorList>
    </citation>
    <scope>NUCLEOTIDE SEQUENCE</scope>
    <source>
        <strain evidence="3">Dzin_1.0</strain>
        <tissue evidence="3">Leaf</tissue>
    </source>
</reference>
<dbReference type="CDD" id="cd20403">
    <property type="entry name" value="Tudor_Agenet_FMRP-like_rpt2"/>
    <property type="match status" value="1"/>
</dbReference>
<feature type="compositionally biased region" description="Basic and acidic residues" evidence="1">
    <location>
        <begin position="218"/>
        <end position="235"/>
    </location>
</feature>
<feature type="region of interest" description="Disordered" evidence="1">
    <location>
        <begin position="570"/>
        <end position="589"/>
    </location>
</feature>
<dbReference type="InterPro" id="IPR008395">
    <property type="entry name" value="Agenet-like_dom"/>
</dbReference>
<feature type="region of interest" description="Disordered" evidence="1">
    <location>
        <begin position="2112"/>
        <end position="2137"/>
    </location>
</feature>
<gene>
    <name evidence="3" type="ORF">J5N97_029780</name>
</gene>
<dbReference type="OrthoDB" id="433924at2759"/>
<feature type="compositionally biased region" description="Basic and acidic residues" evidence="1">
    <location>
        <begin position="849"/>
        <end position="858"/>
    </location>
</feature>
<feature type="region of interest" description="Disordered" evidence="1">
    <location>
        <begin position="816"/>
        <end position="864"/>
    </location>
</feature>
<dbReference type="SMART" id="SM00743">
    <property type="entry name" value="Agenet"/>
    <property type="match status" value="2"/>
</dbReference>
<feature type="compositionally biased region" description="Basic and acidic residues" evidence="1">
    <location>
        <begin position="885"/>
        <end position="904"/>
    </location>
</feature>
<feature type="region of interest" description="Disordered" evidence="1">
    <location>
        <begin position="198"/>
        <end position="240"/>
    </location>
</feature>
<reference evidence="3" key="2">
    <citation type="journal article" date="2022" name="Hortic Res">
        <title>The genome of Dioscorea zingiberensis sheds light on the biosynthesis, origin and evolution of the medicinally important diosgenin saponins.</title>
        <authorList>
            <person name="Li Y."/>
            <person name="Tan C."/>
            <person name="Li Z."/>
            <person name="Guo J."/>
            <person name="Li S."/>
            <person name="Chen X."/>
            <person name="Wang C."/>
            <person name="Dai X."/>
            <person name="Yang H."/>
            <person name="Song W."/>
            <person name="Hou L."/>
            <person name="Xu J."/>
            <person name="Tong Z."/>
            <person name="Xu A."/>
            <person name="Yuan X."/>
            <person name="Wang W."/>
            <person name="Yang Q."/>
            <person name="Chen L."/>
            <person name="Sun Z."/>
            <person name="Wang K."/>
            <person name="Pan B."/>
            <person name="Chen J."/>
            <person name="Bao Y."/>
            <person name="Liu F."/>
            <person name="Qi X."/>
            <person name="Gang D.R."/>
            <person name="Wen J."/>
            <person name="Li J."/>
        </authorList>
    </citation>
    <scope>NUCLEOTIDE SEQUENCE</scope>
    <source>
        <strain evidence="3">Dzin_1.0</strain>
    </source>
</reference>
<name>A0A9D5H3I7_9LILI</name>
<feature type="region of interest" description="Disordered" evidence="1">
    <location>
        <begin position="1976"/>
        <end position="2034"/>
    </location>
</feature>
<organism evidence="3 4">
    <name type="scientific">Dioscorea zingiberensis</name>
    <dbReference type="NCBI Taxonomy" id="325984"/>
    <lineage>
        <taxon>Eukaryota</taxon>
        <taxon>Viridiplantae</taxon>
        <taxon>Streptophyta</taxon>
        <taxon>Embryophyta</taxon>
        <taxon>Tracheophyta</taxon>
        <taxon>Spermatophyta</taxon>
        <taxon>Magnoliopsida</taxon>
        <taxon>Liliopsida</taxon>
        <taxon>Dioscoreales</taxon>
        <taxon>Dioscoreaceae</taxon>
        <taxon>Dioscorea</taxon>
    </lineage>
</organism>
<feature type="compositionally biased region" description="Polar residues" evidence="1">
    <location>
        <begin position="2167"/>
        <end position="2176"/>
    </location>
</feature>
<dbReference type="PANTHER" id="PTHR48429">
    <property type="entry name" value="AGENET DOMAIN-CONTAINING PROTEIN"/>
    <property type="match status" value="1"/>
</dbReference>
<feature type="domain" description="Agenet" evidence="2">
    <location>
        <begin position="1687"/>
        <end position="1758"/>
    </location>
</feature>
<dbReference type="EMBL" id="JAGGNH010000010">
    <property type="protein sequence ID" value="KAJ0961952.1"/>
    <property type="molecule type" value="Genomic_DNA"/>
</dbReference>
<dbReference type="PANTHER" id="PTHR48429:SF1">
    <property type="entry name" value="AGENET DOMAIN-CONTAINING PROTEIN"/>
    <property type="match status" value="1"/>
</dbReference>
<protein>
    <recommendedName>
        <fullName evidence="2">Agenet domain-containing protein</fullName>
    </recommendedName>
</protein>
<evidence type="ECO:0000259" key="2">
    <source>
        <dbReference type="SMART" id="SM00743"/>
    </source>
</evidence>
<feature type="region of interest" description="Disordered" evidence="1">
    <location>
        <begin position="1900"/>
        <end position="1919"/>
    </location>
</feature>
<keyword evidence="4" id="KW-1185">Reference proteome</keyword>
<evidence type="ECO:0000256" key="1">
    <source>
        <dbReference type="SAM" id="MobiDB-lite"/>
    </source>
</evidence>
<feature type="compositionally biased region" description="Polar residues" evidence="1">
    <location>
        <begin position="837"/>
        <end position="848"/>
    </location>
</feature>
<dbReference type="Proteomes" id="UP001085076">
    <property type="component" value="Miscellaneous, Linkage group lg10"/>
</dbReference>
<dbReference type="InterPro" id="IPR014002">
    <property type="entry name" value="Agenet_dom_plant"/>
</dbReference>
<feature type="compositionally biased region" description="Basic and acidic residues" evidence="1">
    <location>
        <begin position="921"/>
        <end position="937"/>
    </location>
</feature>
<dbReference type="Pfam" id="PF05641">
    <property type="entry name" value="Agenet"/>
    <property type="match status" value="1"/>
</dbReference>
<feature type="compositionally biased region" description="Low complexity" evidence="1">
    <location>
        <begin position="938"/>
        <end position="948"/>
    </location>
</feature>
<feature type="domain" description="Agenet" evidence="2">
    <location>
        <begin position="1777"/>
        <end position="1835"/>
    </location>
</feature>
<feature type="region of interest" description="Disordered" evidence="1">
    <location>
        <begin position="1005"/>
        <end position="1031"/>
    </location>
</feature>
<evidence type="ECO:0000313" key="3">
    <source>
        <dbReference type="EMBL" id="KAJ0961952.1"/>
    </source>
</evidence>